<keyword evidence="4" id="KW-1185">Reference proteome</keyword>
<comment type="caution">
    <text evidence="3">The sequence shown here is derived from an EMBL/GenBank/DDBJ whole genome shotgun (WGS) entry which is preliminary data.</text>
</comment>
<dbReference type="FunFam" id="3.30.70.330:FF:000890">
    <property type="entry name" value="Uncharacterized protein"/>
    <property type="match status" value="1"/>
</dbReference>
<dbReference type="SMART" id="SM00360">
    <property type="entry name" value="RRM"/>
    <property type="match status" value="3"/>
</dbReference>
<dbReference type="FunFam" id="3.30.70.330:FF:000987">
    <property type="entry name" value="Uncharacterized protein"/>
    <property type="match status" value="1"/>
</dbReference>
<dbReference type="Pfam" id="PF00076">
    <property type="entry name" value="RRM_1"/>
    <property type="match status" value="2"/>
</dbReference>
<reference evidence="3" key="1">
    <citation type="submission" date="2021-01" db="EMBL/GenBank/DDBJ databases">
        <authorList>
            <consortium name="Genoscope - CEA"/>
            <person name="William W."/>
        </authorList>
    </citation>
    <scope>NUCLEOTIDE SEQUENCE</scope>
</reference>
<evidence type="ECO:0000259" key="2">
    <source>
        <dbReference type="PROSITE" id="PS50102"/>
    </source>
</evidence>
<feature type="domain" description="RRM" evidence="2">
    <location>
        <begin position="274"/>
        <end position="349"/>
    </location>
</feature>
<dbReference type="InterPro" id="IPR000504">
    <property type="entry name" value="RRM_dom"/>
</dbReference>
<dbReference type="PANTHER" id="PTHR47093">
    <property type="entry name" value="PROTEIN JSN1-RELATED"/>
    <property type="match status" value="1"/>
</dbReference>
<name>A0A8S1KRH4_9CILI</name>
<organism evidence="3 4">
    <name type="scientific">Paramecium sonneborni</name>
    <dbReference type="NCBI Taxonomy" id="65129"/>
    <lineage>
        <taxon>Eukaryota</taxon>
        <taxon>Sar</taxon>
        <taxon>Alveolata</taxon>
        <taxon>Ciliophora</taxon>
        <taxon>Intramacronucleata</taxon>
        <taxon>Oligohymenophorea</taxon>
        <taxon>Peniculida</taxon>
        <taxon>Parameciidae</taxon>
        <taxon>Paramecium</taxon>
    </lineage>
</organism>
<keyword evidence="1" id="KW-0694">RNA-binding</keyword>
<dbReference type="CDD" id="cd00590">
    <property type="entry name" value="RRM_SF"/>
    <property type="match status" value="2"/>
</dbReference>
<protein>
    <recommendedName>
        <fullName evidence="2">RRM domain-containing protein</fullName>
    </recommendedName>
</protein>
<dbReference type="OrthoDB" id="294401at2759"/>
<sequence length="351" mass="40146">MISCSSPILPKTWNNSNQLMLSLIAPPENLSPEYFSSLLNQYGPVQQVKILNKSLMDFKVFVEMGNSEAAKLAKQFLDQLSSNFVKCSYYHEDKLISSESSKNYSFDSLGDSTISPQKYQHQTSLIERDLKKDNQQPTCMKTLSINQKPTKSPQQLQSTKTLCISGIKGKQLDAKKLYNIFSNFGNIDKILLIKIKNFAFVKYLKNDNAMFVFQNCQKLEFFDSMISISFTSEDSIDKLIGLDTLYQESDYYIGSEESDRFNCNNKMILLPPSQILHISNLKKVSSNAETMWDVFSEFGVVQAVKVLNTQFKFMCLVKMETLKQALEVIALMHDQEIDERNVQISFTKTKI</sequence>
<proteinExistence type="predicted"/>
<dbReference type="Proteomes" id="UP000692954">
    <property type="component" value="Unassembled WGS sequence"/>
</dbReference>
<dbReference type="InterPro" id="IPR052645">
    <property type="entry name" value="Pumilio_domain_protein"/>
</dbReference>
<dbReference type="PROSITE" id="PS50102">
    <property type="entry name" value="RRM"/>
    <property type="match status" value="2"/>
</dbReference>
<gene>
    <name evidence="3" type="ORF">PSON_ATCC_30995.1.T0120020</name>
</gene>
<evidence type="ECO:0000313" key="3">
    <source>
        <dbReference type="EMBL" id="CAD8058080.1"/>
    </source>
</evidence>
<evidence type="ECO:0000313" key="4">
    <source>
        <dbReference type="Proteomes" id="UP000692954"/>
    </source>
</evidence>
<dbReference type="GO" id="GO:0003723">
    <property type="term" value="F:RNA binding"/>
    <property type="evidence" value="ECO:0007669"/>
    <property type="project" value="UniProtKB-UniRule"/>
</dbReference>
<dbReference type="PANTHER" id="PTHR47093:SF1">
    <property type="entry name" value="PROTEIN JSN1-RELATED"/>
    <property type="match status" value="1"/>
</dbReference>
<dbReference type="EMBL" id="CAJJDN010000012">
    <property type="protein sequence ID" value="CAD8058080.1"/>
    <property type="molecule type" value="Genomic_DNA"/>
</dbReference>
<feature type="domain" description="RRM" evidence="2">
    <location>
        <begin position="160"/>
        <end position="233"/>
    </location>
</feature>
<evidence type="ECO:0000256" key="1">
    <source>
        <dbReference type="PROSITE-ProRule" id="PRU00176"/>
    </source>
</evidence>
<dbReference type="GO" id="GO:0000288">
    <property type="term" value="P:nuclear-transcribed mRNA catabolic process, deadenylation-dependent decay"/>
    <property type="evidence" value="ECO:0007669"/>
    <property type="project" value="TreeGrafter"/>
</dbReference>
<dbReference type="Pfam" id="PF13893">
    <property type="entry name" value="RRM_5"/>
    <property type="match status" value="1"/>
</dbReference>
<accession>A0A8S1KRH4</accession>
<dbReference type="AlphaFoldDB" id="A0A8S1KRH4"/>